<keyword evidence="2" id="KW-0863">Zinc-finger</keyword>
<reference evidence="6" key="2">
    <citation type="submission" date="2017-10" db="EMBL/GenBank/DDBJ databases">
        <title>Ladona fulva Genome sequencing and assembly.</title>
        <authorList>
            <person name="Murali S."/>
            <person name="Richards S."/>
            <person name="Bandaranaike D."/>
            <person name="Bellair M."/>
            <person name="Blankenburg K."/>
            <person name="Chao H."/>
            <person name="Dinh H."/>
            <person name="Doddapaneni H."/>
            <person name="Dugan-Rocha S."/>
            <person name="Elkadiri S."/>
            <person name="Gnanaolivu R."/>
            <person name="Hernandez B."/>
            <person name="Skinner E."/>
            <person name="Javaid M."/>
            <person name="Lee S."/>
            <person name="Li M."/>
            <person name="Ming W."/>
            <person name="Munidasa M."/>
            <person name="Muniz J."/>
            <person name="Nguyen L."/>
            <person name="Hughes D."/>
            <person name="Osuji N."/>
            <person name="Pu L.-L."/>
            <person name="Puazo M."/>
            <person name="Qu C."/>
            <person name="Quiroz J."/>
            <person name="Raj R."/>
            <person name="Weissenberger G."/>
            <person name="Xin Y."/>
            <person name="Zou X."/>
            <person name="Han Y."/>
            <person name="Worley K."/>
            <person name="Muzny D."/>
            <person name="Gibbs R."/>
        </authorList>
    </citation>
    <scope>NUCLEOTIDE SEQUENCE</scope>
    <source>
        <strain evidence="6">Sampled in the wild</strain>
    </source>
</reference>
<evidence type="ECO:0000256" key="3">
    <source>
        <dbReference type="ARBA" id="ARBA00022833"/>
    </source>
</evidence>
<evidence type="ECO:0000259" key="4">
    <source>
        <dbReference type="Pfam" id="PF04500"/>
    </source>
</evidence>
<evidence type="ECO:0000256" key="1">
    <source>
        <dbReference type="ARBA" id="ARBA00022723"/>
    </source>
</evidence>
<dbReference type="Pfam" id="PF10551">
    <property type="entry name" value="MULE"/>
    <property type="match status" value="1"/>
</dbReference>
<evidence type="ECO:0000313" key="6">
    <source>
        <dbReference type="EMBL" id="KAG8230475.1"/>
    </source>
</evidence>
<organism evidence="6 7">
    <name type="scientific">Ladona fulva</name>
    <name type="common">Scarce chaser dragonfly</name>
    <name type="synonym">Libellula fulva</name>
    <dbReference type="NCBI Taxonomy" id="123851"/>
    <lineage>
        <taxon>Eukaryota</taxon>
        <taxon>Metazoa</taxon>
        <taxon>Ecdysozoa</taxon>
        <taxon>Arthropoda</taxon>
        <taxon>Hexapoda</taxon>
        <taxon>Insecta</taxon>
        <taxon>Pterygota</taxon>
        <taxon>Palaeoptera</taxon>
        <taxon>Odonata</taxon>
        <taxon>Epiprocta</taxon>
        <taxon>Anisoptera</taxon>
        <taxon>Libelluloidea</taxon>
        <taxon>Libellulidae</taxon>
        <taxon>Ladona</taxon>
    </lineage>
</organism>
<dbReference type="OrthoDB" id="6740409at2759"/>
<name>A0A8K0KB23_LADFU</name>
<dbReference type="Proteomes" id="UP000792457">
    <property type="component" value="Unassembled WGS sequence"/>
</dbReference>
<dbReference type="InterPro" id="IPR018289">
    <property type="entry name" value="MULE_transposase_dom"/>
</dbReference>
<dbReference type="InterPro" id="IPR007588">
    <property type="entry name" value="Znf_FLYWCH"/>
</dbReference>
<evidence type="ECO:0008006" key="8">
    <source>
        <dbReference type="Google" id="ProtNLM"/>
    </source>
</evidence>
<protein>
    <recommendedName>
        <fullName evidence="8">FLYWCH-type domain-containing protein</fullName>
    </recommendedName>
</protein>
<dbReference type="Pfam" id="PF04500">
    <property type="entry name" value="FLYWCH"/>
    <property type="match status" value="1"/>
</dbReference>
<accession>A0A8K0KB23</accession>
<feature type="domain" description="FLYWCH-type" evidence="4">
    <location>
        <begin position="5"/>
        <end position="64"/>
    </location>
</feature>
<feature type="non-terminal residue" evidence="6">
    <location>
        <position position="1"/>
    </location>
</feature>
<dbReference type="Gene3D" id="2.20.25.240">
    <property type="match status" value="1"/>
</dbReference>
<feature type="domain" description="MULE transposase" evidence="5">
    <location>
        <begin position="170"/>
        <end position="258"/>
    </location>
</feature>
<reference evidence="6" key="1">
    <citation type="submission" date="2013-04" db="EMBL/GenBank/DDBJ databases">
        <authorList>
            <person name="Qu J."/>
            <person name="Murali S.C."/>
            <person name="Bandaranaike D."/>
            <person name="Bellair M."/>
            <person name="Blankenburg K."/>
            <person name="Chao H."/>
            <person name="Dinh H."/>
            <person name="Doddapaneni H."/>
            <person name="Downs B."/>
            <person name="Dugan-Rocha S."/>
            <person name="Elkadiri S."/>
            <person name="Gnanaolivu R.D."/>
            <person name="Hernandez B."/>
            <person name="Javaid M."/>
            <person name="Jayaseelan J.C."/>
            <person name="Lee S."/>
            <person name="Li M."/>
            <person name="Ming W."/>
            <person name="Munidasa M."/>
            <person name="Muniz J."/>
            <person name="Nguyen L."/>
            <person name="Ongeri F."/>
            <person name="Osuji N."/>
            <person name="Pu L.-L."/>
            <person name="Puazo M."/>
            <person name="Qu C."/>
            <person name="Quiroz J."/>
            <person name="Raj R."/>
            <person name="Weissenberger G."/>
            <person name="Xin Y."/>
            <person name="Zou X."/>
            <person name="Han Y."/>
            <person name="Richards S."/>
            <person name="Worley K."/>
            <person name="Muzny D."/>
            <person name="Gibbs R."/>
        </authorList>
    </citation>
    <scope>NUCLEOTIDE SEQUENCE</scope>
    <source>
        <strain evidence="6">Sampled in the wild</strain>
    </source>
</reference>
<evidence type="ECO:0000313" key="7">
    <source>
        <dbReference type="Proteomes" id="UP000792457"/>
    </source>
</evidence>
<dbReference type="AlphaFoldDB" id="A0A8K0KB23"/>
<comment type="caution">
    <text evidence="6">The sequence shown here is derived from an EMBL/GenBank/DDBJ whole genome shotgun (WGS) entry which is preliminary data.</text>
</comment>
<dbReference type="GO" id="GO:0008270">
    <property type="term" value="F:zinc ion binding"/>
    <property type="evidence" value="ECO:0007669"/>
    <property type="project" value="UniProtKB-KW"/>
</dbReference>
<dbReference type="EMBL" id="KZ308490">
    <property type="protein sequence ID" value="KAG8230475.1"/>
    <property type="molecule type" value="Genomic_DNA"/>
</dbReference>
<keyword evidence="1" id="KW-0479">Metal-binding</keyword>
<sequence>IKGSFILSQRGKEKFIHEGYSYIFDKTSVNGVTQFWRCERRRECKAKVHVLNGNIIKTINIHSHEASASKIEADRVINKLKCRNINISEACQISLPTYDALRKLVRRKRNRIHYTPANPINLETLIIPDCYKDYDVNLTLQENFLIADSGPKINRILEKNLELLRDSRAWFADGTFKIAPSLFSQVYVILGEKHGGVHPMVYALLPSKSRLFGIIKYLQQGLQPATISCDYEIAAFKSMREHFPHARIQGCLFHLTHNMKKHLFSMGLIHRYNNDAQFSLQARIVSALVSQCPTSRYKTWRKLLTVLPKFYRRFCNPIWNGSEIITSAD</sequence>
<evidence type="ECO:0000256" key="2">
    <source>
        <dbReference type="ARBA" id="ARBA00022771"/>
    </source>
</evidence>
<keyword evidence="3" id="KW-0862">Zinc</keyword>
<gene>
    <name evidence="6" type="ORF">J437_LFUL013586</name>
</gene>
<evidence type="ECO:0000259" key="5">
    <source>
        <dbReference type="Pfam" id="PF10551"/>
    </source>
</evidence>
<proteinExistence type="predicted"/>
<keyword evidence="7" id="KW-1185">Reference proteome</keyword>